<reference evidence="1 2" key="1">
    <citation type="journal article" date="2015" name="Genome Biol.">
        <title>Comparative genomics of Steinernema reveals deeply conserved gene regulatory networks.</title>
        <authorList>
            <person name="Dillman A.R."/>
            <person name="Macchietto M."/>
            <person name="Porter C.F."/>
            <person name="Rogers A."/>
            <person name="Williams B."/>
            <person name="Antoshechkin I."/>
            <person name="Lee M.M."/>
            <person name="Goodwin Z."/>
            <person name="Lu X."/>
            <person name="Lewis E.E."/>
            <person name="Goodrich-Blair H."/>
            <person name="Stock S.P."/>
            <person name="Adams B.J."/>
            <person name="Sternberg P.W."/>
            <person name="Mortazavi A."/>
        </authorList>
    </citation>
    <scope>NUCLEOTIDE SEQUENCE [LARGE SCALE GENOMIC DNA]</scope>
    <source>
        <strain evidence="1 2">ALL</strain>
    </source>
</reference>
<gene>
    <name evidence="1" type="ORF">L596_025365</name>
</gene>
<proteinExistence type="predicted"/>
<sequence length="164" mass="18453">MFSHRQAGQLVTGTLWEFIQPIDWSDWVEACFEVFTLVFMVLATFECTRVLICHYRSNATTDAVNRRVKTIQLISTLAYITPPNLFLIRKRVSYILHGRPLNSALSAISVCNDLFAALFIGPQAKNNLNNNKLRERIIASETSLLNGDASVGFRRLPSSGCTSR</sequence>
<organism evidence="1 2">
    <name type="scientific">Steinernema carpocapsae</name>
    <name type="common">Entomopathogenic nematode</name>
    <dbReference type="NCBI Taxonomy" id="34508"/>
    <lineage>
        <taxon>Eukaryota</taxon>
        <taxon>Metazoa</taxon>
        <taxon>Ecdysozoa</taxon>
        <taxon>Nematoda</taxon>
        <taxon>Chromadorea</taxon>
        <taxon>Rhabditida</taxon>
        <taxon>Tylenchina</taxon>
        <taxon>Panagrolaimomorpha</taxon>
        <taxon>Strongyloidoidea</taxon>
        <taxon>Steinernematidae</taxon>
        <taxon>Steinernema</taxon>
    </lineage>
</organism>
<accession>A0A4U5M7K3</accession>
<evidence type="ECO:0000313" key="2">
    <source>
        <dbReference type="Proteomes" id="UP000298663"/>
    </source>
</evidence>
<dbReference type="AlphaFoldDB" id="A0A4U5M7K3"/>
<name>A0A4U5M7K3_STECR</name>
<dbReference type="Proteomes" id="UP000298663">
    <property type="component" value="Unassembled WGS sequence"/>
</dbReference>
<evidence type="ECO:0000313" key="1">
    <source>
        <dbReference type="EMBL" id="TKR64888.1"/>
    </source>
</evidence>
<protein>
    <submittedName>
        <fullName evidence="1">Uncharacterized protein</fullName>
    </submittedName>
</protein>
<comment type="caution">
    <text evidence="1">The sequence shown here is derived from an EMBL/GenBank/DDBJ whole genome shotgun (WGS) entry which is preliminary data.</text>
</comment>
<keyword evidence="2" id="KW-1185">Reference proteome</keyword>
<dbReference type="EMBL" id="AZBU02000009">
    <property type="protein sequence ID" value="TKR64888.1"/>
    <property type="molecule type" value="Genomic_DNA"/>
</dbReference>
<reference evidence="1 2" key="2">
    <citation type="journal article" date="2019" name="G3 (Bethesda)">
        <title>Hybrid Assembly of the Genome of the Entomopathogenic Nematode Steinernema carpocapsae Identifies the X-Chromosome.</title>
        <authorList>
            <person name="Serra L."/>
            <person name="Macchietto M."/>
            <person name="Macias-Munoz A."/>
            <person name="McGill C.J."/>
            <person name="Rodriguez I.M."/>
            <person name="Rodriguez B."/>
            <person name="Murad R."/>
            <person name="Mortazavi A."/>
        </authorList>
    </citation>
    <scope>NUCLEOTIDE SEQUENCE [LARGE SCALE GENOMIC DNA]</scope>
    <source>
        <strain evidence="1 2">ALL</strain>
    </source>
</reference>